<gene>
    <name evidence="2" type="ORF">H8B04_06640</name>
</gene>
<feature type="transmembrane region" description="Helical" evidence="1">
    <location>
        <begin position="6"/>
        <end position="22"/>
    </location>
</feature>
<comment type="caution">
    <text evidence="2">The sequence shown here is derived from an EMBL/GenBank/DDBJ whole genome shotgun (WGS) entry which is preliminary data.</text>
</comment>
<dbReference type="EMBL" id="JACOIJ010000009">
    <property type="protein sequence ID" value="MBD1429244.1"/>
    <property type="molecule type" value="Genomic_DNA"/>
</dbReference>
<evidence type="ECO:0000313" key="2">
    <source>
        <dbReference type="EMBL" id="MBD1429244.1"/>
    </source>
</evidence>
<dbReference type="RefSeq" id="WP_190301835.1">
    <property type="nucleotide sequence ID" value="NZ_JACOIJ010000009.1"/>
</dbReference>
<dbReference type="Proteomes" id="UP000651271">
    <property type="component" value="Unassembled WGS sequence"/>
</dbReference>
<reference evidence="2 3" key="1">
    <citation type="submission" date="2020-08" db="EMBL/GenBank/DDBJ databases">
        <title>Sphingobacterium sp. DN04309 isolated from aquaculture water.</title>
        <authorList>
            <person name="Zhang M."/>
        </authorList>
    </citation>
    <scope>NUCLEOTIDE SEQUENCE [LARGE SCALE GENOMIC DNA]</scope>
    <source>
        <strain evidence="2 3">DN04309</strain>
    </source>
</reference>
<sequence length="125" mass="14733">MENFIVVLISVGFVIYNIYRNFQKEVEKSKSRRPTVRPQTVPVETYKQPLEKVKHKEEKKQKIKSVYAPELPAEVIAAQERRRQSKIEKPIPLKRIQEVEQEKSGVEFDLRQAVIQSAILDRPYK</sequence>
<keyword evidence="1" id="KW-1133">Transmembrane helix</keyword>
<keyword evidence="1" id="KW-0812">Transmembrane</keyword>
<proteinExistence type="predicted"/>
<keyword evidence="3" id="KW-1185">Reference proteome</keyword>
<keyword evidence="1" id="KW-0472">Membrane</keyword>
<name>A0ABR7YD79_9SPHI</name>
<protein>
    <submittedName>
        <fullName evidence="2">Uncharacterized protein</fullName>
    </submittedName>
</protein>
<organism evidence="2 3">
    <name type="scientific">Sphingobacterium litopenaei</name>
    <dbReference type="NCBI Taxonomy" id="2763500"/>
    <lineage>
        <taxon>Bacteria</taxon>
        <taxon>Pseudomonadati</taxon>
        <taxon>Bacteroidota</taxon>
        <taxon>Sphingobacteriia</taxon>
        <taxon>Sphingobacteriales</taxon>
        <taxon>Sphingobacteriaceae</taxon>
        <taxon>Sphingobacterium</taxon>
    </lineage>
</organism>
<evidence type="ECO:0000313" key="3">
    <source>
        <dbReference type="Proteomes" id="UP000651271"/>
    </source>
</evidence>
<evidence type="ECO:0000256" key="1">
    <source>
        <dbReference type="SAM" id="Phobius"/>
    </source>
</evidence>
<accession>A0ABR7YD79</accession>